<reference evidence="1 2" key="1">
    <citation type="submission" date="2014-02" db="EMBL/GenBank/DDBJ databases">
        <authorList>
            <person name="Sears C."/>
            <person name="Carroll K."/>
            <person name="Sack B.R."/>
            <person name="Qadri F."/>
            <person name="Myers L.L."/>
            <person name="Chung G.-T."/>
            <person name="Escheverria P."/>
            <person name="Fraser C.M."/>
            <person name="Sadzewicz L."/>
            <person name="Shefchek K.A."/>
            <person name="Tallon L."/>
            <person name="Das S.P."/>
            <person name="Daugherty S."/>
            <person name="Mongodin E.F."/>
        </authorList>
    </citation>
    <scope>NUCLEOTIDE SEQUENCE [LARGE SCALE GENOMIC DNA]</scope>
    <source>
        <strain evidence="1 2">3976T8</strain>
    </source>
</reference>
<gene>
    <name evidence="1" type="ORF">M123_1978</name>
</gene>
<evidence type="ECO:0000313" key="1">
    <source>
        <dbReference type="EMBL" id="EXZ73661.1"/>
    </source>
</evidence>
<dbReference type="EMBL" id="JGDS01000049">
    <property type="protein sequence ID" value="EXZ73661.1"/>
    <property type="molecule type" value="Genomic_DNA"/>
</dbReference>
<evidence type="ECO:0000313" key="2">
    <source>
        <dbReference type="Proteomes" id="UP000020938"/>
    </source>
</evidence>
<comment type="caution">
    <text evidence="1">The sequence shown here is derived from an EMBL/GenBank/DDBJ whole genome shotgun (WGS) entry which is preliminary data.</text>
</comment>
<sequence length="165" mass="18300">MKVCMSSKKRNNGSVAKIQGHYYNNNDDSCFQEIKEMAPISIKACKGNQLLITLTVLDTWCEKAGDGAWFAIKVNNKIVARGLYSVAMDGQRVPITLQAMVDVISLEEDIMIRAMWCNCEGTSGRACCIGEFSESILTVLVNNWNVVNSKLEEMTKNLSKIPGLK</sequence>
<dbReference type="PATRIC" id="fig|1339314.3.peg.2187"/>
<accession>A0A016E981</accession>
<proteinExistence type="predicted"/>
<organism evidence="1 2">
    <name type="scientific">Bacteroides fragilis str. 3976T8</name>
    <dbReference type="NCBI Taxonomy" id="1339314"/>
    <lineage>
        <taxon>Bacteria</taxon>
        <taxon>Pseudomonadati</taxon>
        <taxon>Bacteroidota</taxon>
        <taxon>Bacteroidia</taxon>
        <taxon>Bacteroidales</taxon>
        <taxon>Bacteroidaceae</taxon>
        <taxon>Bacteroides</taxon>
    </lineage>
</organism>
<dbReference type="Gene3D" id="2.60.120.760">
    <property type="match status" value="1"/>
</dbReference>
<dbReference type="RefSeq" id="WP_005800440.1">
    <property type="nucleotide sequence ID" value="NZ_JGDS01000049.1"/>
</dbReference>
<protein>
    <submittedName>
        <fullName evidence="1">Uncharacterized protein</fullName>
    </submittedName>
</protein>
<dbReference type="Proteomes" id="UP000020938">
    <property type="component" value="Unassembled WGS sequence"/>
</dbReference>
<dbReference type="AlphaFoldDB" id="A0A016E981"/>
<name>A0A016E981_BACFG</name>